<feature type="transmembrane region" description="Helical" evidence="6">
    <location>
        <begin position="264"/>
        <end position="287"/>
    </location>
</feature>
<sequence>MQEKIRKRGFFVLTGAELTGVIGDVLYNIVFLIYATQQENKFLCVSIAGILPFIPRVLNFYSGYLADRIKRPFKSATIFKITQIIMFLVVAAVIEHPSLIVFLLISVLMVLSDFLGNLYGGVFIVAEKDSLHADEREAYMGYLSGITSAIYLIFQSAGVGLLTVFHNDFTLIALINAFTIALSLGILWAGRKYLPASAFNKKVTTQTEESPEQTQVNGMVAGAKLLWSFPEIKTMIILIITINFLGAIQTPVLNLTYTQLNAILINHSVSFTILAVSLSLGIGELIGGFSLGTPLHKIKLLQLMPMNFIMYLLSAVAVFLANWPLLLFTMFILGFVQGMFNPKFNAWFMNNVPEDNFALVSGMMTTCSMFAIPVGQVVGMSLVGLGSIYIGWTLLGILGLLAAIGAIYVNKNYQVNI</sequence>
<feature type="transmembrane region" description="Helical" evidence="6">
    <location>
        <begin position="356"/>
        <end position="375"/>
    </location>
</feature>
<dbReference type="OrthoDB" id="2989542at2"/>
<dbReference type="Gene3D" id="1.20.1250.20">
    <property type="entry name" value="MFS general substrate transporter like domains"/>
    <property type="match status" value="1"/>
</dbReference>
<comment type="caution">
    <text evidence="7">The sequence shown here is derived from an EMBL/GenBank/DDBJ whole genome shotgun (WGS) entry which is preliminary data.</text>
</comment>
<evidence type="ECO:0000256" key="4">
    <source>
        <dbReference type="ARBA" id="ARBA00022989"/>
    </source>
</evidence>
<feature type="transmembrane region" description="Helical" evidence="6">
    <location>
        <begin position="40"/>
        <end position="61"/>
    </location>
</feature>
<keyword evidence="5 6" id="KW-0472">Membrane</keyword>
<feature type="transmembrane region" description="Helical" evidence="6">
    <location>
        <begin position="138"/>
        <end position="157"/>
    </location>
</feature>
<feature type="transmembrane region" description="Helical" evidence="6">
    <location>
        <begin position="169"/>
        <end position="189"/>
    </location>
</feature>
<proteinExistence type="predicted"/>
<evidence type="ECO:0008006" key="9">
    <source>
        <dbReference type="Google" id="ProtNLM"/>
    </source>
</evidence>
<dbReference type="RefSeq" id="WP_057786851.1">
    <property type="nucleotide sequence ID" value="NZ_JQCD01000021.1"/>
</dbReference>
<gene>
    <name evidence="7" type="ORF">IV67_GL001683</name>
</gene>
<accession>A0A0R2JJ75</accession>
<name>A0A0R2JJ75_9LACO</name>
<evidence type="ECO:0000313" key="8">
    <source>
        <dbReference type="Proteomes" id="UP000051673"/>
    </source>
</evidence>
<reference evidence="7 8" key="1">
    <citation type="journal article" date="2015" name="Genome Announc.">
        <title>Expanding the biotechnology potential of lactobacilli through comparative genomics of 213 strains and associated genera.</title>
        <authorList>
            <person name="Sun Z."/>
            <person name="Harris H.M."/>
            <person name="McCann A."/>
            <person name="Guo C."/>
            <person name="Argimon S."/>
            <person name="Zhang W."/>
            <person name="Yang X."/>
            <person name="Jeffery I.B."/>
            <person name="Cooney J.C."/>
            <person name="Kagawa T.F."/>
            <person name="Liu W."/>
            <person name="Song Y."/>
            <person name="Salvetti E."/>
            <person name="Wrobel A."/>
            <person name="Rasinkangas P."/>
            <person name="Parkhill J."/>
            <person name="Rea M.C."/>
            <person name="O'Sullivan O."/>
            <person name="Ritari J."/>
            <person name="Douillard F.P."/>
            <person name="Paul Ross R."/>
            <person name="Yang R."/>
            <person name="Briner A.E."/>
            <person name="Felis G.E."/>
            <person name="de Vos W.M."/>
            <person name="Barrangou R."/>
            <person name="Klaenhammer T.R."/>
            <person name="Caufield P.W."/>
            <person name="Cui Y."/>
            <person name="Zhang H."/>
            <person name="O'Toole P.W."/>
        </authorList>
    </citation>
    <scope>NUCLEOTIDE SEQUENCE [LARGE SCALE GENOMIC DNA]</scope>
    <source>
        <strain evidence="7 8">DSM 20014</strain>
    </source>
</reference>
<dbReference type="Pfam" id="PF07690">
    <property type="entry name" value="MFS_1"/>
    <property type="match status" value="1"/>
</dbReference>
<dbReference type="GO" id="GO:0005886">
    <property type="term" value="C:plasma membrane"/>
    <property type="evidence" value="ECO:0007669"/>
    <property type="project" value="UniProtKB-SubCell"/>
</dbReference>
<feature type="transmembrane region" description="Helical" evidence="6">
    <location>
        <begin position="387"/>
        <end position="409"/>
    </location>
</feature>
<evidence type="ECO:0000313" key="7">
    <source>
        <dbReference type="EMBL" id="KRN77326.1"/>
    </source>
</evidence>
<evidence type="ECO:0000256" key="5">
    <source>
        <dbReference type="ARBA" id="ARBA00023136"/>
    </source>
</evidence>
<evidence type="ECO:0000256" key="6">
    <source>
        <dbReference type="SAM" id="Phobius"/>
    </source>
</evidence>
<feature type="transmembrane region" description="Helical" evidence="6">
    <location>
        <begin position="234"/>
        <end position="252"/>
    </location>
</feature>
<feature type="transmembrane region" description="Helical" evidence="6">
    <location>
        <begin position="12"/>
        <end position="34"/>
    </location>
</feature>
<dbReference type="PATRIC" id="fig|1620.3.peg.1720"/>
<dbReference type="GO" id="GO:0022857">
    <property type="term" value="F:transmembrane transporter activity"/>
    <property type="evidence" value="ECO:0007669"/>
    <property type="project" value="InterPro"/>
</dbReference>
<dbReference type="STRING" id="1620.IV67_GL001683"/>
<dbReference type="SUPFAM" id="SSF103473">
    <property type="entry name" value="MFS general substrate transporter"/>
    <property type="match status" value="1"/>
</dbReference>
<dbReference type="EMBL" id="JQCD01000021">
    <property type="protein sequence ID" value="KRN77326.1"/>
    <property type="molecule type" value="Genomic_DNA"/>
</dbReference>
<evidence type="ECO:0000256" key="2">
    <source>
        <dbReference type="ARBA" id="ARBA00022475"/>
    </source>
</evidence>
<dbReference type="InterPro" id="IPR011701">
    <property type="entry name" value="MFS"/>
</dbReference>
<feature type="transmembrane region" description="Helical" evidence="6">
    <location>
        <begin position="308"/>
        <end position="336"/>
    </location>
</feature>
<keyword evidence="3 6" id="KW-0812">Transmembrane</keyword>
<keyword evidence="8" id="KW-1185">Reference proteome</keyword>
<comment type="subcellular location">
    <subcellularLocation>
        <location evidence="1">Cell membrane</location>
        <topology evidence="1">Multi-pass membrane protein</topology>
    </subcellularLocation>
</comment>
<dbReference type="InterPro" id="IPR036259">
    <property type="entry name" value="MFS_trans_sf"/>
</dbReference>
<dbReference type="AlphaFoldDB" id="A0A0R2JJ75"/>
<protein>
    <recommendedName>
        <fullName evidence="9">MFS transporter</fullName>
    </recommendedName>
</protein>
<keyword evidence="4 6" id="KW-1133">Transmembrane helix</keyword>
<dbReference type="PANTHER" id="PTHR23513">
    <property type="entry name" value="INTEGRAL MEMBRANE EFFLUX PROTEIN-RELATED"/>
    <property type="match status" value="1"/>
</dbReference>
<dbReference type="Proteomes" id="UP000051673">
    <property type="component" value="Unassembled WGS sequence"/>
</dbReference>
<keyword evidence="2" id="KW-1003">Cell membrane</keyword>
<evidence type="ECO:0000256" key="1">
    <source>
        <dbReference type="ARBA" id="ARBA00004651"/>
    </source>
</evidence>
<organism evidence="7 8">
    <name type="scientific">Weissella minor</name>
    <dbReference type="NCBI Taxonomy" id="1620"/>
    <lineage>
        <taxon>Bacteria</taxon>
        <taxon>Bacillati</taxon>
        <taxon>Bacillota</taxon>
        <taxon>Bacilli</taxon>
        <taxon>Lactobacillales</taxon>
        <taxon>Lactobacillaceae</taxon>
        <taxon>Weissella</taxon>
    </lineage>
</organism>
<dbReference type="PANTHER" id="PTHR23513:SF6">
    <property type="entry name" value="MAJOR FACILITATOR SUPERFAMILY ASSOCIATED DOMAIN-CONTAINING PROTEIN"/>
    <property type="match status" value="1"/>
</dbReference>
<evidence type="ECO:0000256" key="3">
    <source>
        <dbReference type="ARBA" id="ARBA00022692"/>
    </source>
</evidence>